<gene>
    <name evidence="1" type="ORF">GCM10025869_19690</name>
</gene>
<evidence type="ECO:0000313" key="2">
    <source>
        <dbReference type="Proteomes" id="UP001157069"/>
    </source>
</evidence>
<accession>A0ABQ6JSZ5</accession>
<protein>
    <submittedName>
        <fullName evidence="1">Uncharacterized protein</fullName>
    </submittedName>
</protein>
<name>A0ABQ6JSZ5_9MICO</name>
<comment type="caution">
    <text evidence="1">The sequence shown here is derived from an EMBL/GenBank/DDBJ whole genome shotgun (WGS) entry which is preliminary data.</text>
</comment>
<reference evidence="2" key="1">
    <citation type="journal article" date="2019" name="Int. J. Syst. Evol. Microbiol.">
        <title>The Global Catalogue of Microorganisms (GCM) 10K type strain sequencing project: providing services to taxonomists for standard genome sequencing and annotation.</title>
        <authorList>
            <consortium name="The Broad Institute Genomics Platform"/>
            <consortium name="The Broad Institute Genome Sequencing Center for Infectious Disease"/>
            <person name="Wu L."/>
            <person name="Ma J."/>
        </authorList>
    </citation>
    <scope>NUCLEOTIDE SEQUENCE [LARGE SCALE GENOMIC DNA]</scope>
    <source>
        <strain evidence="2">NBRC 108755</strain>
    </source>
</reference>
<keyword evidence="2" id="KW-1185">Reference proteome</keyword>
<organism evidence="1 2">
    <name type="scientific">Homoserinibacter gongjuensis</name>
    <dbReference type="NCBI Taxonomy" id="1162968"/>
    <lineage>
        <taxon>Bacteria</taxon>
        <taxon>Bacillati</taxon>
        <taxon>Actinomycetota</taxon>
        <taxon>Actinomycetes</taxon>
        <taxon>Micrococcales</taxon>
        <taxon>Microbacteriaceae</taxon>
        <taxon>Homoserinibacter</taxon>
    </lineage>
</organism>
<dbReference type="EMBL" id="BSVA01000001">
    <property type="protein sequence ID" value="GMA91440.1"/>
    <property type="molecule type" value="Genomic_DNA"/>
</dbReference>
<proteinExistence type="predicted"/>
<sequence length="43" mass="4632">MRGSFVWSPTTGVTFEPVAEAPESFRDLAYADIDTAVAGKLVE</sequence>
<evidence type="ECO:0000313" key="1">
    <source>
        <dbReference type="EMBL" id="GMA91440.1"/>
    </source>
</evidence>
<dbReference type="Proteomes" id="UP001157069">
    <property type="component" value="Unassembled WGS sequence"/>
</dbReference>